<accession>A0A6C0F0U6</accession>
<dbReference type="AlphaFoldDB" id="A0A6C0F0U6"/>
<name>A0A6C0F0U6_9ZZZZ</name>
<sequence length="173" mass="19763">MNSVSILDLVKYNGRANIIQPPDMSIQMKMSEKVMISNKATDYRDATSGVFEDNMLASVFFSAGNIQILQNGIRAGVYDKSGGLYVIPNQNINNLKIIMRSTYLQYAEHKPIEITQQVERLNKIVLEYCVSSVYNEAVGYERYCQDQSSLVVPLELPSNHDRDFRQLEMKPWV</sequence>
<dbReference type="Pfam" id="PF19065">
    <property type="entry name" value="P8_CR"/>
    <property type="match status" value="1"/>
</dbReference>
<organism evidence="2">
    <name type="scientific">viral metagenome</name>
    <dbReference type="NCBI Taxonomy" id="1070528"/>
    <lineage>
        <taxon>unclassified sequences</taxon>
        <taxon>metagenomes</taxon>
        <taxon>organismal metagenomes</taxon>
    </lineage>
</organism>
<feature type="domain" description="Minor capsid protein P8 central region" evidence="1">
    <location>
        <begin position="51"/>
        <end position="170"/>
    </location>
</feature>
<protein>
    <recommendedName>
        <fullName evidence="1">Minor capsid protein P8 central region domain-containing protein</fullName>
    </recommendedName>
</protein>
<proteinExistence type="predicted"/>
<dbReference type="EMBL" id="MN739013">
    <property type="protein sequence ID" value="QHT35097.1"/>
    <property type="molecule type" value="Genomic_DNA"/>
</dbReference>
<reference evidence="2" key="1">
    <citation type="journal article" date="2020" name="Nature">
        <title>Giant virus diversity and host interactions through global metagenomics.</title>
        <authorList>
            <person name="Schulz F."/>
            <person name="Roux S."/>
            <person name="Paez-Espino D."/>
            <person name="Jungbluth S."/>
            <person name="Walsh D.A."/>
            <person name="Denef V.J."/>
            <person name="McMahon K.D."/>
            <person name="Konstantinidis K.T."/>
            <person name="Eloe-Fadrosh E.A."/>
            <person name="Kyrpides N.C."/>
            <person name="Woyke T."/>
        </authorList>
    </citation>
    <scope>NUCLEOTIDE SEQUENCE</scope>
    <source>
        <strain evidence="2">GVMAG-M-3300009180-1</strain>
    </source>
</reference>
<dbReference type="InterPro" id="IPR043916">
    <property type="entry name" value="P8_CR"/>
</dbReference>
<evidence type="ECO:0000313" key="2">
    <source>
        <dbReference type="EMBL" id="QHT35097.1"/>
    </source>
</evidence>
<evidence type="ECO:0000259" key="1">
    <source>
        <dbReference type="Pfam" id="PF19065"/>
    </source>
</evidence>